<name>A0A844H4W3_9RHOB</name>
<protein>
    <submittedName>
        <fullName evidence="2">Uncharacterized protein</fullName>
    </submittedName>
</protein>
<feature type="compositionally biased region" description="Polar residues" evidence="1">
    <location>
        <begin position="1"/>
        <end position="18"/>
    </location>
</feature>
<evidence type="ECO:0000256" key="1">
    <source>
        <dbReference type="SAM" id="MobiDB-lite"/>
    </source>
</evidence>
<reference evidence="2 3" key="1">
    <citation type="submission" date="2019-11" db="EMBL/GenBank/DDBJ databases">
        <authorList>
            <person name="Dong K."/>
        </authorList>
    </citation>
    <scope>NUCLEOTIDE SEQUENCE [LARGE SCALE GENOMIC DNA]</scope>
    <source>
        <strain evidence="2 3">JCM 17370</strain>
    </source>
</reference>
<dbReference type="Proteomes" id="UP000442533">
    <property type="component" value="Unassembled WGS sequence"/>
</dbReference>
<dbReference type="EMBL" id="WMIF01000027">
    <property type="protein sequence ID" value="MTH36029.1"/>
    <property type="molecule type" value="Genomic_DNA"/>
</dbReference>
<keyword evidence="3" id="KW-1185">Reference proteome</keyword>
<dbReference type="RefSeq" id="WP_155065540.1">
    <property type="nucleotide sequence ID" value="NZ_WMIF01000027.1"/>
</dbReference>
<evidence type="ECO:0000313" key="2">
    <source>
        <dbReference type="EMBL" id="MTH36029.1"/>
    </source>
</evidence>
<gene>
    <name evidence="2" type="ORF">GL279_15615</name>
</gene>
<proteinExistence type="predicted"/>
<dbReference type="AlphaFoldDB" id="A0A844H4W3"/>
<organism evidence="2 3">
    <name type="scientific">Paracoccus limosus</name>
    <dbReference type="NCBI Taxonomy" id="913252"/>
    <lineage>
        <taxon>Bacteria</taxon>
        <taxon>Pseudomonadati</taxon>
        <taxon>Pseudomonadota</taxon>
        <taxon>Alphaproteobacteria</taxon>
        <taxon>Rhodobacterales</taxon>
        <taxon>Paracoccaceae</taxon>
        <taxon>Paracoccus</taxon>
    </lineage>
</organism>
<sequence>MTAGNIRQTPLARQSASPAATDLFNPMRQEGFLTDRAGLGVPFPLVRTVTGMGAEPAIAPERLAAVIARLAGLIGIGSGSPAAGVA</sequence>
<accession>A0A844H4W3</accession>
<evidence type="ECO:0000313" key="3">
    <source>
        <dbReference type="Proteomes" id="UP000442533"/>
    </source>
</evidence>
<comment type="caution">
    <text evidence="2">The sequence shown here is derived from an EMBL/GenBank/DDBJ whole genome shotgun (WGS) entry which is preliminary data.</text>
</comment>
<feature type="region of interest" description="Disordered" evidence="1">
    <location>
        <begin position="1"/>
        <end position="23"/>
    </location>
</feature>